<protein>
    <recommendedName>
        <fullName evidence="1">Gfd2/YDR514C-like C-terminal domain-containing protein</fullName>
    </recommendedName>
</protein>
<evidence type="ECO:0000259" key="1">
    <source>
        <dbReference type="Pfam" id="PF21762"/>
    </source>
</evidence>
<organism evidence="2 3">
    <name type="scientific">Polychaeton citri CBS 116435</name>
    <dbReference type="NCBI Taxonomy" id="1314669"/>
    <lineage>
        <taxon>Eukaryota</taxon>
        <taxon>Fungi</taxon>
        <taxon>Dikarya</taxon>
        <taxon>Ascomycota</taxon>
        <taxon>Pezizomycotina</taxon>
        <taxon>Dothideomycetes</taxon>
        <taxon>Dothideomycetidae</taxon>
        <taxon>Capnodiales</taxon>
        <taxon>Capnodiaceae</taxon>
        <taxon>Polychaeton</taxon>
    </lineage>
</organism>
<dbReference type="Pfam" id="PF21762">
    <property type="entry name" value="DEDDh_C"/>
    <property type="match status" value="1"/>
</dbReference>
<dbReference type="Proteomes" id="UP000799441">
    <property type="component" value="Unassembled WGS sequence"/>
</dbReference>
<dbReference type="GO" id="GO:0005634">
    <property type="term" value="C:nucleus"/>
    <property type="evidence" value="ECO:0007669"/>
    <property type="project" value="TreeGrafter"/>
</dbReference>
<evidence type="ECO:0000313" key="2">
    <source>
        <dbReference type="EMBL" id="KAF2722174.1"/>
    </source>
</evidence>
<accession>A0A9P4UPV2</accession>
<gene>
    <name evidence="2" type="ORF">K431DRAFT_284119</name>
</gene>
<keyword evidence="3" id="KW-1185">Reference proteome</keyword>
<dbReference type="PANTHER" id="PTHR28083">
    <property type="entry name" value="GOOD FOR FULL DBP5 ACTIVITY PROTEIN 2"/>
    <property type="match status" value="1"/>
</dbReference>
<feature type="domain" description="Gfd2/YDR514C-like C-terminal" evidence="1">
    <location>
        <begin position="136"/>
        <end position="335"/>
    </location>
</feature>
<dbReference type="EMBL" id="MU003784">
    <property type="protein sequence ID" value="KAF2722174.1"/>
    <property type="molecule type" value="Genomic_DNA"/>
</dbReference>
<name>A0A9P4UPV2_9PEZI</name>
<sequence length="366" mass="41495">MNHGTITRTMKCVESAAGIYTLRRKPNALHRPGFQPTIASKARLLHSKQLKDQSYSLPARDFPEVRRTTGSQRSGASIALAYRHSSTKAPKLEQALPLKPRWNIHRYHLDLFGSIQELQLRLGLVNGKHSSQRRTVFVSIDTETERLGLLDYVSEVGMSILDTRDFEGISPGLDAADWLTRMRTMHWRVDHNNLMIKKRIRGDHCFFCKSENATPRQIQDAVLHHLYAIKSTDSDPVDLVLVGHTIDSDIQALSRRPLFLKLKQAVTFAQTFDTVALAASAEEHGARFDSRSLGSLLPILGLESKYCRTYDGMKTLRGWHNSGNDAAYTMMLLMRFGLRWQELTEGTLNPRENNSFALGVLEEEMH</sequence>
<dbReference type="InterPro" id="IPR036397">
    <property type="entry name" value="RNaseH_sf"/>
</dbReference>
<evidence type="ECO:0000313" key="3">
    <source>
        <dbReference type="Proteomes" id="UP000799441"/>
    </source>
</evidence>
<dbReference type="GO" id="GO:0003676">
    <property type="term" value="F:nucleic acid binding"/>
    <property type="evidence" value="ECO:0007669"/>
    <property type="project" value="InterPro"/>
</dbReference>
<dbReference type="Gene3D" id="3.30.420.10">
    <property type="entry name" value="Ribonuclease H-like superfamily/Ribonuclease H"/>
    <property type="match status" value="1"/>
</dbReference>
<dbReference type="PANTHER" id="PTHR28083:SF1">
    <property type="entry name" value="GOOD FOR FULL DBP5 ACTIVITY PROTEIN 2"/>
    <property type="match status" value="1"/>
</dbReference>
<dbReference type="InterPro" id="IPR040151">
    <property type="entry name" value="Gfd2/YDR514C-like"/>
</dbReference>
<dbReference type="InterPro" id="IPR048519">
    <property type="entry name" value="Gfd2/YDR514C-like_C"/>
</dbReference>
<comment type="caution">
    <text evidence="2">The sequence shown here is derived from an EMBL/GenBank/DDBJ whole genome shotgun (WGS) entry which is preliminary data.</text>
</comment>
<dbReference type="InterPro" id="IPR012337">
    <property type="entry name" value="RNaseH-like_sf"/>
</dbReference>
<dbReference type="AlphaFoldDB" id="A0A9P4UPV2"/>
<dbReference type="OrthoDB" id="5953249at2759"/>
<proteinExistence type="predicted"/>
<dbReference type="SUPFAM" id="SSF53098">
    <property type="entry name" value="Ribonuclease H-like"/>
    <property type="match status" value="1"/>
</dbReference>
<reference evidence="2" key="1">
    <citation type="journal article" date="2020" name="Stud. Mycol.">
        <title>101 Dothideomycetes genomes: a test case for predicting lifestyles and emergence of pathogens.</title>
        <authorList>
            <person name="Haridas S."/>
            <person name="Albert R."/>
            <person name="Binder M."/>
            <person name="Bloem J."/>
            <person name="Labutti K."/>
            <person name="Salamov A."/>
            <person name="Andreopoulos B."/>
            <person name="Baker S."/>
            <person name="Barry K."/>
            <person name="Bills G."/>
            <person name="Bluhm B."/>
            <person name="Cannon C."/>
            <person name="Castanera R."/>
            <person name="Culley D."/>
            <person name="Daum C."/>
            <person name="Ezra D."/>
            <person name="Gonzalez J."/>
            <person name="Henrissat B."/>
            <person name="Kuo A."/>
            <person name="Liang C."/>
            <person name="Lipzen A."/>
            <person name="Lutzoni F."/>
            <person name="Magnuson J."/>
            <person name="Mondo S."/>
            <person name="Nolan M."/>
            <person name="Ohm R."/>
            <person name="Pangilinan J."/>
            <person name="Park H.-J."/>
            <person name="Ramirez L."/>
            <person name="Alfaro M."/>
            <person name="Sun H."/>
            <person name="Tritt A."/>
            <person name="Yoshinaga Y."/>
            <person name="Zwiers L.-H."/>
            <person name="Turgeon B."/>
            <person name="Goodwin S."/>
            <person name="Spatafora J."/>
            <person name="Crous P."/>
            <person name="Grigoriev I."/>
        </authorList>
    </citation>
    <scope>NUCLEOTIDE SEQUENCE</scope>
    <source>
        <strain evidence="2">CBS 116435</strain>
    </source>
</reference>